<reference evidence="5" key="1">
    <citation type="journal article" date="2018" name="Int. J. Syst. Evol. Microbiol.">
        <title>Neptunicella marina gen. nov., sp. nov., isolated from surface seawater.</title>
        <authorList>
            <person name="Liu X."/>
            <person name="Lai Q."/>
            <person name="Du Y."/>
            <person name="Zhang X."/>
            <person name="Liu Z."/>
            <person name="Sun F."/>
            <person name="Shao Z."/>
        </authorList>
    </citation>
    <scope>NUCLEOTIDE SEQUENCE</scope>
    <source>
        <strain evidence="5">S27-2</strain>
    </source>
</reference>
<dbReference type="PANTHER" id="PTHR42756">
    <property type="entry name" value="TRANSCRIPTIONAL REGULATOR, MARR"/>
    <property type="match status" value="1"/>
</dbReference>
<dbReference type="AlphaFoldDB" id="A0A8J6IVE1"/>
<dbReference type="GO" id="GO:0003700">
    <property type="term" value="F:DNA-binding transcription factor activity"/>
    <property type="evidence" value="ECO:0007669"/>
    <property type="project" value="InterPro"/>
</dbReference>
<evidence type="ECO:0000313" key="6">
    <source>
        <dbReference type="Proteomes" id="UP000601768"/>
    </source>
</evidence>
<dbReference type="Proteomes" id="UP000601768">
    <property type="component" value="Unassembled WGS sequence"/>
</dbReference>
<dbReference type="Gene3D" id="1.10.10.10">
    <property type="entry name" value="Winged helix-like DNA-binding domain superfamily/Winged helix DNA-binding domain"/>
    <property type="match status" value="1"/>
</dbReference>
<dbReference type="PROSITE" id="PS50995">
    <property type="entry name" value="HTH_MARR_2"/>
    <property type="match status" value="1"/>
</dbReference>
<organism evidence="5 6">
    <name type="scientific">Neptunicella marina</name>
    <dbReference type="NCBI Taxonomy" id="2125989"/>
    <lineage>
        <taxon>Bacteria</taxon>
        <taxon>Pseudomonadati</taxon>
        <taxon>Pseudomonadota</taxon>
        <taxon>Gammaproteobacteria</taxon>
        <taxon>Alteromonadales</taxon>
        <taxon>Alteromonadaceae</taxon>
        <taxon>Neptunicella</taxon>
    </lineage>
</organism>
<dbReference type="SUPFAM" id="SSF46785">
    <property type="entry name" value="Winged helix' DNA-binding domain"/>
    <property type="match status" value="1"/>
</dbReference>
<name>A0A8J6IVE1_9ALTE</name>
<dbReference type="Pfam" id="PF01047">
    <property type="entry name" value="MarR"/>
    <property type="match status" value="1"/>
</dbReference>
<evidence type="ECO:0000259" key="4">
    <source>
        <dbReference type="PROSITE" id="PS50995"/>
    </source>
</evidence>
<keyword evidence="3" id="KW-0804">Transcription</keyword>
<keyword evidence="2" id="KW-0238">DNA-binding</keyword>
<dbReference type="GO" id="GO:0003677">
    <property type="term" value="F:DNA binding"/>
    <property type="evidence" value="ECO:0007669"/>
    <property type="project" value="UniProtKB-KW"/>
</dbReference>
<gene>
    <name evidence="5" type="ORF">H8B19_11390</name>
</gene>
<evidence type="ECO:0000256" key="3">
    <source>
        <dbReference type="ARBA" id="ARBA00023163"/>
    </source>
</evidence>
<proteinExistence type="predicted"/>
<evidence type="ECO:0000256" key="2">
    <source>
        <dbReference type="ARBA" id="ARBA00023125"/>
    </source>
</evidence>
<comment type="caution">
    <text evidence="5">The sequence shown here is derived from an EMBL/GenBank/DDBJ whole genome shotgun (WGS) entry which is preliminary data.</text>
</comment>
<evidence type="ECO:0000313" key="5">
    <source>
        <dbReference type="EMBL" id="MBC3766482.1"/>
    </source>
</evidence>
<dbReference type="PANTHER" id="PTHR42756:SF1">
    <property type="entry name" value="TRANSCRIPTIONAL REPRESSOR OF EMRAB OPERON"/>
    <property type="match status" value="1"/>
</dbReference>
<reference evidence="5" key="2">
    <citation type="submission" date="2020-08" db="EMBL/GenBank/DDBJ databases">
        <authorList>
            <person name="Lai Q."/>
        </authorList>
    </citation>
    <scope>NUCLEOTIDE SEQUENCE</scope>
    <source>
        <strain evidence="5">S27-2</strain>
    </source>
</reference>
<dbReference type="PRINTS" id="PR00598">
    <property type="entry name" value="HTHMARR"/>
</dbReference>
<dbReference type="InterPro" id="IPR036388">
    <property type="entry name" value="WH-like_DNA-bd_sf"/>
</dbReference>
<keyword evidence="6" id="KW-1185">Reference proteome</keyword>
<keyword evidence="1" id="KW-0805">Transcription regulation</keyword>
<evidence type="ECO:0000256" key="1">
    <source>
        <dbReference type="ARBA" id="ARBA00023015"/>
    </source>
</evidence>
<accession>A0A8J6IVE1</accession>
<dbReference type="EMBL" id="JACNEP010000008">
    <property type="protein sequence ID" value="MBC3766482.1"/>
    <property type="molecule type" value="Genomic_DNA"/>
</dbReference>
<feature type="domain" description="HTH marR-type" evidence="4">
    <location>
        <begin position="5"/>
        <end position="137"/>
    </location>
</feature>
<dbReference type="InterPro" id="IPR036390">
    <property type="entry name" value="WH_DNA-bd_sf"/>
</dbReference>
<dbReference type="RefSeq" id="WP_186507013.1">
    <property type="nucleotide sequence ID" value="NZ_JACNEP010000008.1"/>
</dbReference>
<dbReference type="InterPro" id="IPR000835">
    <property type="entry name" value="HTH_MarR-typ"/>
</dbReference>
<dbReference type="SMART" id="SM00347">
    <property type="entry name" value="HTH_MARR"/>
    <property type="match status" value="1"/>
</dbReference>
<protein>
    <submittedName>
        <fullName evidence="5">MarR family transcriptional regulator</fullName>
    </submittedName>
</protein>
<sequence length="142" mass="16245">MQEHENSLGFLIADVSRLMRRAFQRKLEGSDLTMAQAKALVFVSRHEGVRQVDLADYLELQPMTLVRLIDGLQKQGLVERRANPSDRRAYDIYLTPQAEPQLAQIKQVAEEIKAFAFSELDSQQTEQFISALTNARQKLNQI</sequence>